<keyword evidence="6" id="KW-0814">Transposable element</keyword>
<evidence type="ECO:0000313" key="7">
    <source>
        <dbReference type="EMBL" id="MBF5060275.1"/>
    </source>
</evidence>
<dbReference type="EMBL" id="JAAEJV010000116">
    <property type="protein sequence ID" value="MBF5060275.1"/>
    <property type="molecule type" value="Genomic_DNA"/>
</dbReference>
<evidence type="ECO:0000256" key="2">
    <source>
        <dbReference type="ARBA" id="ARBA00010961"/>
    </source>
</evidence>
<keyword evidence="8" id="KW-1185">Reference proteome</keyword>
<dbReference type="NCBIfam" id="NF033543">
    <property type="entry name" value="transpos_IS256"/>
    <property type="match status" value="1"/>
</dbReference>
<evidence type="ECO:0000256" key="4">
    <source>
        <dbReference type="ARBA" id="ARBA00023125"/>
    </source>
</evidence>
<keyword evidence="4 6" id="KW-0238">DNA-binding</keyword>
<name>A0ABS0B1L4_9BACT</name>
<protein>
    <recommendedName>
        <fullName evidence="6">Mutator family transposase</fullName>
    </recommendedName>
</protein>
<keyword evidence="3 6" id="KW-0815">Transposition</keyword>
<dbReference type="Proteomes" id="UP001194714">
    <property type="component" value="Unassembled WGS sequence"/>
</dbReference>
<comment type="function">
    <text evidence="1 6">Required for the transposition of the insertion element.</text>
</comment>
<evidence type="ECO:0000256" key="1">
    <source>
        <dbReference type="ARBA" id="ARBA00002190"/>
    </source>
</evidence>
<proteinExistence type="inferred from homology"/>
<evidence type="ECO:0000256" key="3">
    <source>
        <dbReference type="ARBA" id="ARBA00022578"/>
    </source>
</evidence>
<evidence type="ECO:0000313" key="8">
    <source>
        <dbReference type="Proteomes" id="UP001194714"/>
    </source>
</evidence>
<gene>
    <name evidence="7" type="ORF">NEPTK9_001809</name>
</gene>
<keyword evidence="5 6" id="KW-0233">DNA recombination</keyword>
<evidence type="ECO:0000256" key="6">
    <source>
        <dbReference type="RuleBase" id="RU365089"/>
    </source>
</evidence>
<comment type="similarity">
    <text evidence="2 6">Belongs to the transposase mutator family.</text>
</comment>
<evidence type="ECO:0000256" key="5">
    <source>
        <dbReference type="ARBA" id="ARBA00023172"/>
    </source>
</evidence>
<accession>A0ABS0B1L4</accession>
<dbReference type="InterPro" id="IPR001207">
    <property type="entry name" value="Transposase_mutator"/>
</dbReference>
<dbReference type="PANTHER" id="PTHR33217:SF7">
    <property type="entry name" value="TRANSPOSASE FOR INSERTION SEQUENCE ELEMENT IS1081"/>
    <property type="match status" value="1"/>
</dbReference>
<organism evidence="7 8">
    <name type="scientific">Candidatus Neptunichlamydia vexilliferae</name>
    <dbReference type="NCBI Taxonomy" id="1651774"/>
    <lineage>
        <taxon>Bacteria</taxon>
        <taxon>Pseudomonadati</taxon>
        <taxon>Chlamydiota</taxon>
        <taxon>Chlamydiia</taxon>
        <taxon>Parachlamydiales</taxon>
        <taxon>Simkaniaceae</taxon>
        <taxon>Candidatus Neptunichlamydia</taxon>
    </lineage>
</organism>
<reference evidence="7 8" key="1">
    <citation type="submission" date="2020-01" db="EMBL/GenBank/DDBJ databases">
        <title>Draft genome sequence of Cand. Neptunochlamydia vexilliferae K9.</title>
        <authorList>
            <person name="Schulz F."/>
            <person name="Koestlbacher S."/>
            <person name="Wascher F."/>
            <person name="Pizzetti I."/>
            <person name="Horn M."/>
        </authorList>
    </citation>
    <scope>NUCLEOTIDE SEQUENCE [LARGE SCALE GENOMIC DNA]</scope>
    <source>
        <strain evidence="7 8">K9</strain>
    </source>
</reference>
<dbReference type="PANTHER" id="PTHR33217">
    <property type="entry name" value="TRANSPOSASE FOR INSERTION SEQUENCE ELEMENT IS1081"/>
    <property type="match status" value="1"/>
</dbReference>
<sequence>MLMMSDQINDTLVEQIIKGIIGQGEEGLKPVLEMLFNAAMKCEREQFLGAASHERSSERKGYANGYKPKSLQTRMGSLDLEVPQVRGLGFYPQSIEKGCRSEKALKVAIAQMYLKGVSTRKVQNITEKLCGSEISSTQVSRVTKELDEEFEKFRNRTIGEICYLVFDATYLKVRHNGSVIDMAVLLAYGVTPEGKREILGASASLSEAEVHWREFLSGLQKRGMRGVRLIVSDDHAGLKSARKAVFPSIPWQRCQFHLAQNAQSYAPKKSMKGEIAETMRGIFNSPTLEMAEEMKNRAIKEYEKTAPEFSKWLEENVDEGLTVYQIPKEHRKKLRTSNGIERVNREIKRRTRVAVLFPNTESALRLVTGVIIEIHEEWVTGKRYLDMEPLLKEI</sequence>
<comment type="caution">
    <text evidence="7">The sequence shown here is derived from an EMBL/GenBank/DDBJ whole genome shotgun (WGS) entry which is preliminary data.</text>
</comment>
<dbReference type="Pfam" id="PF00872">
    <property type="entry name" value="Transposase_mut"/>
    <property type="match status" value="1"/>
</dbReference>